<dbReference type="Gene3D" id="2.30.40.10">
    <property type="entry name" value="Urease, subunit C, domain 1"/>
    <property type="match status" value="1"/>
</dbReference>
<dbReference type="GO" id="GO:0016810">
    <property type="term" value="F:hydrolase activity, acting on carbon-nitrogen (but not peptide) bonds"/>
    <property type="evidence" value="ECO:0007669"/>
    <property type="project" value="InterPro"/>
</dbReference>
<dbReference type="PANTHER" id="PTHR22642">
    <property type="entry name" value="IMIDAZOLONEPROPIONASE"/>
    <property type="match status" value="1"/>
</dbReference>
<proteinExistence type="predicted"/>
<organism evidence="2 4">
    <name type="scientific">Holdemania massiliensis</name>
    <dbReference type="NCBI Taxonomy" id="1468449"/>
    <lineage>
        <taxon>Bacteria</taxon>
        <taxon>Bacillati</taxon>
        <taxon>Bacillota</taxon>
        <taxon>Erysipelotrichia</taxon>
        <taxon>Erysipelotrichales</taxon>
        <taxon>Erysipelotrichaceae</taxon>
        <taxon>Holdemania</taxon>
    </lineage>
</organism>
<dbReference type="PANTHER" id="PTHR22642:SF2">
    <property type="entry name" value="PROTEIN LONG AFTER FAR-RED 3"/>
    <property type="match status" value="1"/>
</dbReference>
<dbReference type="Proteomes" id="UP000433575">
    <property type="component" value="Unassembled WGS sequence"/>
</dbReference>
<feature type="domain" description="Amidohydrolase 3" evidence="1">
    <location>
        <begin position="46"/>
        <end position="528"/>
    </location>
</feature>
<dbReference type="EMBL" id="WKPI01000027">
    <property type="protein sequence ID" value="MSC34116.1"/>
    <property type="molecule type" value="Genomic_DNA"/>
</dbReference>
<comment type="caution">
    <text evidence="2">The sequence shown here is derived from an EMBL/GenBank/DDBJ whole genome shotgun (WGS) entry which is preliminary data.</text>
</comment>
<dbReference type="RefSeq" id="WP_154239605.1">
    <property type="nucleotide sequence ID" value="NZ_WKPI01000027.1"/>
</dbReference>
<dbReference type="CDD" id="cd01300">
    <property type="entry name" value="YtcJ_like"/>
    <property type="match status" value="1"/>
</dbReference>
<evidence type="ECO:0000313" key="4">
    <source>
        <dbReference type="Proteomes" id="UP000433575"/>
    </source>
</evidence>
<dbReference type="SUPFAM" id="SSF51556">
    <property type="entry name" value="Metallo-dependent hydrolases"/>
    <property type="match status" value="1"/>
</dbReference>
<evidence type="ECO:0000313" key="3">
    <source>
        <dbReference type="EMBL" id="MSC34116.1"/>
    </source>
</evidence>
<dbReference type="InterPro" id="IPR013108">
    <property type="entry name" value="Amidohydro_3"/>
</dbReference>
<keyword evidence="2" id="KW-0378">Hydrolase</keyword>
<evidence type="ECO:0000313" key="2">
    <source>
        <dbReference type="EMBL" id="MSA90386.1"/>
    </source>
</evidence>
<dbReference type="OrthoDB" id="9767366at2"/>
<dbReference type="InterPro" id="IPR011059">
    <property type="entry name" value="Metal-dep_hydrolase_composite"/>
</dbReference>
<dbReference type="InterPro" id="IPR032466">
    <property type="entry name" value="Metal_Hydrolase"/>
</dbReference>
<gene>
    <name evidence="3" type="ORF">GKD88_13395</name>
    <name evidence="2" type="ORF">GKE08_13725</name>
</gene>
<dbReference type="Pfam" id="PF07969">
    <property type="entry name" value="Amidohydro_3"/>
    <property type="match status" value="1"/>
</dbReference>
<dbReference type="InterPro" id="IPR033932">
    <property type="entry name" value="YtcJ-like"/>
</dbReference>
<dbReference type="Gene3D" id="3.20.20.140">
    <property type="entry name" value="Metal-dependent hydrolases"/>
    <property type="match status" value="1"/>
</dbReference>
<dbReference type="EMBL" id="WKPJ01000025">
    <property type="protein sequence ID" value="MSA90386.1"/>
    <property type="molecule type" value="Genomic_DNA"/>
</dbReference>
<sequence length="537" mass="59867">MRTRIRNAKIWLGKDCWATDVLWDPAQILAVGSAAEIEAQCPKADQTIDAGGRLVLPGFCDTHLHLYNKGCQLQDIDLQNGTSIEELIERSRTYLQQHPQLSVIHGCGWNHDYFAEGRLLNRHDLDRISETLPVILTRACGHVACVNTCALKRLGLMTDVEQPLEGQIDVDSSGTPTGIFRENAMLLLNPLNPPATVEQIKERLELAMKAAARAGLTTVHSNDVTSENMDLMLSAYQQLRSEGRMPVRVVLQCTLTDRASLNRYLELRKQIPQDDVLIFGPLKLLTDGSLGARTAWMRKPYADDPSTCGIATMTPTQLDELVTLAHTHGLQCVCHAIGDAAIEMMLDEFEKVNQETPDNPLRHGIVHCQITDEALIRRFASTHTAALVQPIFLHYDQHIVAQRVGKDLAQSSYAFRSLAELGAKVSFGTDCPVEDLNPFANLYCAVTRKDLLHPEAAGYRPEEAFSLVEALACMTENAAWQSFEEDRRGRIAPGMQPDLTICDQDCFLLVPEQIKDVRSWMTISQGKVQWQTEVFSD</sequence>
<evidence type="ECO:0000313" key="5">
    <source>
        <dbReference type="Proteomes" id="UP000480929"/>
    </source>
</evidence>
<reference evidence="4 5" key="1">
    <citation type="journal article" date="2019" name="Nat. Med.">
        <title>A library of human gut bacterial isolates paired with longitudinal multiomics data enables mechanistic microbiome research.</title>
        <authorList>
            <person name="Poyet M."/>
            <person name="Groussin M."/>
            <person name="Gibbons S.M."/>
            <person name="Avila-Pacheco J."/>
            <person name="Jiang X."/>
            <person name="Kearney S.M."/>
            <person name="Perrotta A.R."/>
            <person name="Berdy B."/>
            <person name="Zhao S."/>
            <person name="Lieberman T.D."/>
            <person name="Swanson P.K."/>
            <person name="Smith M."/>
            <person name="Roesemann S."/>
            <person name="Alexander J.E."/>
            <person name="Rich S.A."/>
            <person name="Livny J."/>
            <person name="Vlamakis H."/>
            <person name="Clish C."/>
            <person name="Bullock K."/>
            <person name="Deik A."/>
            <person name="Scott J."/>
            <person name="Pierce K.A."/>
            <person name="Xavier R.J."/>
            <person name="Alm E.J."/>
        </authorList>
    </citation>
    <scope>NUCLEOTIDE SEQUENCE [LARGE SCALE GENOMIC DNA]</scope>
    <source>
        <strain evidence="2 4">BIOML-A4</strain>
        <strain evidence="3 5">BIOML-A5</strain>
    </source>
</reference>
<dbReference type="Proteomes" id="UP000480929">
    <property type="component" value="Unassembled WGS sequence"/>
</dbReference>
<dbReference type="AlphaFoldDB" id="A0A6N7SAS2"/>
<dbReference type="Gene3D" id="3.10.310.70">
    <property type="match status" value="1"/>
</dbReference>
<accession>A0A6N7SAS2</accession>
<dbReference type="SUPFAM" id="SSF51338">
    <property type="entry name" value="Composite domain of metallo-dependent hydrolases"/>
    <property type="match status" value="1"/>
</dbReference>
<protein>
    <submittedName>
        <fullName evidence="2">Amidohydrolase family protein</fullName>
    </submittedName>
</protein>
<name>A0A6N7SAS2_9FIRM</name>
<keyword evidence="5" id="KW-1185">Reference proteome</keyword>
<evidence type="ECO:0000259" key="1">
    <source>
        <dbReference type="Pfam" id="PF07969"/>
    </source>
</evidence>